<dbReference type="Proteomes" id="UP000605201">
    <property type="component" value="Unassembled WGS sequence"/>
</dbReference>
<dbReference type="Gene3D" id="1.10.3210.10">
    <property type="entry name" value="Hypothetical protein af1432"/>
    <property type="match status" value="1"/>
</dbReference>
<dbReference type="AlphaFoldDB" id="A0A8J6P6M2"/>
<gene>
    <name evidence="2" type="ORF">H8D96_17270</name>
</gene>
<reference evidence="2 3" key="1">
    <citation type="submission" date="2020-08" db="EMBL/GenBank/DDBJ databases">
        <title>Bridging the membrane lipid divide: bacteria of the FCB group superphylum have the potential to synthesize archaeal ether lipids.</title>
        <authorList>
            <person name="Villanueva L."/>
            <person name="Von Meijenfeldt F.A.B."/>
            <person name="Westbye A.B."/>
            <person name="Yadav S."/>
            <person name="Hopmans E.C."/>
            <person name="Dutilh B.E."/>
            <person name="Sinninghe Damste J.S."/>
        </authorList>
    </citation>
    <scope>NUCLEOTIDE SEQUENCE [LARGE SCALE GENOMIC DNA]</scope>
    <source>
        <strain evidence="2">NIOZ-UU17</strain>
    </source>
</reference>
<dbReference type="SUPFAM" id="SSF109604">
    <property type="entry name" value="HD-domain/PDEase-like"/>
    <property type="match status" value="1"/>
</dbReference>
<name>A0A8J6P6M2_9BACT</name>
<sequence length="263" mass="30672">MNKNDLKNLKKWFADYVSAFYTDDYNYNFALNVKKGHTMRVCDNIVMIGKKLDMSEPDLIIAETTALLHDLGRFKQFKKYGTFNDMTSENHARLGLREMAAHKVLSVCLKAEKKLIVKAVNYHNSLKLPSGENEKTLHFIRLIRDADKLDIWKVFLEFFHEKNNRQNDVFVLDLPDEPEYSNEFIEALHSQTMASTKDMKTLNDFKLLQIGWVYDLNFVPAFQVAQSHNIIERIEAVLPQKKEIAEAVRHAKDYLKMRLQDPG</sequence>
<accession>A0A8J6P6M2</accession>
<protein>
    <submittedName>
        <fullName evidence="2">HD domain-containing protein</fullName>
    </submittedName>
</protein>
<proteinExistence type="predicted"/>
<dbReference type="EMBL" id="JACNIG010000317">
    <property type="protein sequence ID" value="MBC8433662.1"/>
    <property type="molecule type" value="Genomic_DNA"/>
</dbReference>
<comment type="caution">
    <text evidence="2">The sequence shown here is derived from an EMBL/GenBank/DDBJ whole genome shotgun (WGS) entry which is preliminary data.</text>
</comment>
<dbReference type="CDD" id="cd00077">
    <property type="entry name" value="HDc"/>
    <property type="match status" value="1"/>
</dbReference>
<dbReference type="Pfam" id="PF01966">
    <property type="entry name" value="HD"/>
    <property type="match status" value="1"/>
</dbReference>
<dbReference type="InterPro" id="IPR006674">
    <property type="entry name" value="HD_domain"/>
</dbReference>
<evidence type="ECO:0000313" key="2">
    <source>
        <dbReference type="EMBL" id="MBC8433662.1"/>
    </source>
</evidence>
<feature type="domain" description="HD" evidence="1">
    <location>
        <begin position="37"/>
        <end position="150"/>
    </location>
</feature>
<dbReference type="InterPro" id="IPR003607">
    <property type="entry name" value="HD/PDEase_dom"/>
</dbReference>
<evidence type="ECO:0000259" key="1">
    <source>
        <dbReference type="Pfam" id="PF01966"/>
    </source>
</evidence>
<evidence type="ECO:0000313" key="3">
    <source>
        <dbReference type="Proteomes" id="UP000605201"/>
    </source>
</evidence>
<organism evidence="2 3">
    <name type="scientific">Candidatus Desulfatibia vada</name>
    <dbReference type="NCBI Taxonomy" id="2841696"/>
    <lineage>
        <taxon>Bacteria</taxon>
        <taxon>Pseudomonadati</taxon>
        <taxon>Thermodesulfobacteriota</taxon>
        <taxon>Desulfobacteria</taxon>
        <taxon>Desulfobacterales</taxon>
        <taxon>Desulfobacterales incertae sedis</taxon>
        <taxon>Candidatus Desulfatibia</taxon>
    </lineage>
</organism>